<sequence length="167" mass="18520">MLFRNSRQTHRYPVAKIKSIGPYLGGTVESRRYMSAVQMDDGNEVIIYDNEIPEVSYLGVIPATPGYSLARFFLDEDPVFVRRTPILAWFATPDGKLVPATAEGVWDGVQEDQPIEYPDGRVTDGCDGEYPNADEFAQAKLRNQKVLADMNRAQAFTAAADKPEAAS</sequence>
<reference evidence="1 2" key="1">
    <citation type="submission" date="2020-08" db="EMBL/GenBank/DDBJ databases">
        <title>Genomic Encyclopedia of Type Strains, Phase IV (KMG-IV): sequencing the most valuable type-strain genomes for metagenomic binning, comparative biology and taxonomic classification.</title>
        <authorList>
            <person name="Goeker M."/>
        </authorList>
    </citation>
    <scope>NUCLEOTIDE SEQUENCE [LARGE SCALE GENOMIC DNA]</scope>
    <source>
        <strain evidence="1 2">DSM 103336</strain>
    </source>
</reference>
<gene>
    <name evidence="1" type="ORF">FHS99_000761</name>
</gene>
<name>A0A7W9BQV5_9SPHN</name>
<keyword evidence="2" id="KW-1185">Reference proteome</keyword>
<organism evidence="1 2">
    <name type="scientific">Sphingomonas prati</name>
    <dbReference type="NCBI Taxonomy" id="1843237"/>
    <lineage>
        <taxon>Bacteria</taxon>
        <taxon>Pseudomonadati</taxon>
        <taxon>Pseudomonadota</taxon>
        <taxon>Alphaproteobacteria</taxon>
        <taxon>Sphingomonadales</taxon>
        <taxon>Sphingomonadaceae</taxon>
        <taxon>Sphingomonas</taxon>
    </lineage>
</organism>
<protein>
    <submittedName>
        <fullName evidence="1">Uncharacterized protein</fullName>
    </submittedName>
</protein>
<dbReference type="RefSeq" id="WP_157177292.1">
    <property type="nucleotide sequence ID" value="NZ_BMJP01000001.1"/>
</dbReference>
<dbReference type="EMBL" id="JACIJR010000002">
    <property type="protein sequence ID" value="MBB5728291.1"/>
    <property type="molecule type" value="Genomic_DNA"/>
</dbReference>
<accession>A0A7W9BQV5</accession>
<evidence type="ECO:0000313" key="1">
    <source>
        <dbReference type="EMBL" id="MBB5728291.1"/>
    </source>
</evidence>
<proteinExistence type="predicted"/>
<comment type="caution">
    <text evidence="1">The sequence shown here is derived from an EMBL/GenBank/DDBJ whole genome shotgun (WGS) entry which is preliminary data.</text>
</comment>
<evidence type="ECO:0000313" key="2">
    <source>
        <dbReference type="Proteomes" id="UP000546701"/>
    </source>
</evidence>
<dbReference type="Proteomes" id="UP000546701">
    <property type="component" value="Unassembled WGS sequence"/>
</dbReference>
<dbReference type="AlphaFoldDB" id="A0A7W9BQV5"/>
<dbReference type="OrthoDB" id="7597047at2"/>